<organism evidence="2 3">
    <name type="scientific">Neurospora hispaniola</name>
    <dbReference type="NCBI Taxonomy" id="588809"/>
    <lineage>
        <taxon>Eukaryota</taxon>
        <taxon>Fungi</taxon>
        <taxon>Dikarya</taxon>
        <taxon>Ascomycota</taxon>
        <taxon>Pezizomycotina</taxon>
        <taxon>Sordariomycetes</taxon>
        <taxon>Sordariomycetidae</taxon>
        <taxon>Sordariales</taxon>
        <taxon>Sordariaceae</taxon>
        <taxon>Neurospora</taxon>
    </lineage>
</organism>
<evidence type="ECO:0000313" key="3">
    <source>
        <dbReference type="Proteomes" id="UP001285908"/>
    </source>
</evidence>
<keyword evidence="1" id="KW-0812">Transmembrane</keyword>
<proteinExistence type="predicted"/>
<feature type="transmembrane region" description="Helical" evidence="1">
    <location>
        <begin position="76"/>
        <end position="91"/>
    </location>
</feature>
<accession>A0AAJ0MSV2</accession>
<dbReference type="Proteomes" id="UP001285908">
    <property type="component" value="Unassembled WGS sequence"/>
</dbReference>
<reference evidence="2 3" key="1">
    <citation type="journal article" date="2023" name="Mol. Phylogenet. Evol.">
        <title>Genome-scale phylogeny and comparative genomics of the fungal order Sordariales.</title>
        <authorList>
            <person name="Hensen N."/>
            <person name="Bonometti L."/>
            <person name="Westerberg I."/>
            <person name="Brannstrom I.O."/>
            <person name="Guillou S."/>
            <person name="Cros-Aarteil S."/>
            <person name="Calhoun S."/>
            <person name="Haridas S."/>
            <person name="Kuo A."/>
            <person name="Mondo S."/>
            <person name="Pangilinan J."/>
            <person name="Riley R."/>
            <person name="LaButti K."/>
            <person name="Andreopoulos B."/>
            <person name="Lipzen A."/>
            <person name="Chen C."/>
            <person name="Yan M."/>
            <person name="Daum C."/>
            <person name="Ng V."/>
            <person name="Clum A."/>
            <person name="Steindorff A."/>
            <person name="Ohm R.A."/>
            <person name="Martin F."/>
            <person name="Silar P."/>
            <person name="Natvig D.O."/>
            <person name="Lalanne C."/>
            <person name="Gautier V."/>
            <person name="Ament-Velasquez S.L."/>
            <person name="Kruys A."/>
            <person name="Hutchinson M.I."/>
            <person name="Powell A.J."/>
            <person name="Barry K."/>
            <person name="Miller A.N."/>
            <person name="Grigoriev I.V."/>
            <person name="Debuchy R."/>
            <person name="Gladieux P."/>
            <person name="Hiltunen Thoren M."/>
            <person name="Johannesson H."/>
        </authorList>
    </citation>
    <scope>NUCLEOTIDE SEQUENCE [LARGE SCALE GENOMIC DNA]</scope>
    <source>
        <strain evidence="2 3">FGSC 10403</strain>
    </source>
</reference>
<gene>
    <name evidence="2" type="ORF">B0T23DRAFT_378292</name>
</gene>
<keyword evidence="1" id="KW-1133">Transmembrane helix</keyword>
<evidence type="ECO:0000313" key="2">
    <source>
        <dbReference type="EMBL" id="KAK3495148.1"/>
    </source>
</evidence>
<protein>
    <submittedName>
        <fullName evidence="2">Uncharacterized protein</fullName>
    </submittedName>
</protein>
<keyword evidence="3" id="KW-1185">Reference proteome</keyword>
<dbReference type="EMBL" id="JAULSX010000003">
    <property type="protein sequence ID" value="KAK3495148.1"/>
    <property type="molecule type" value="Genomic_DNA"/>
</dbReference>
<dbReference type="RefSeq" id="XP_062694577.1">
    <property type="nucleotide sequence ID" value="XM_062837086.1"/>
</dbReference>
<evidence type="ECO:0000256" key="1">
    <source>
        <dbReference type="SAM" id="Phobius"/>
    </source>
</evidence>
<name>A0AAJ0MSV2_9PEZI</name>
<comment type="caution">
    <text evidence="2">The sequence shown here is derived from an EMBL/GenBank/DDBJ whole genome shotgun (WGS) entry which is preliminary data.</text>
</comment>
<dbReference type="GeneID" id="87874708"/>
<dbReference type="AlphaFoldDB" id="A0AAJ0MSV2"/>
<keyword evidence="1" id="KW-0472">Membrane</keyword>
<sequence length="92" mass="10789">MSHEKENQVRTRNYQTSLFLFPKSHILYTYLLFMASTRPPSLDALRSILTAKPPKDLSPTVWDQNTIDDVDCRPKLFIFSFSFLGLFFFYAC</sequence>